<evidence type="ECO:0000313" key="3">
    <source>
        <dbReference type="Proteomes" id="UP000179840"/>
    </source>
</evidence>
<feature type="transmembrane region" description="Helical" evidence="1">
    <location>
        <begin position="31"/>
        <end position="50"/>
    </location>
</feature>
<feature type="transmembrane region" description="Helical" evidence="1">
    <location>
        <begin position="212"/>
        <end position="233"/>
    </location>
</feature>
<evidence type="ECO:0008006" key="4">
    <source>
        <dbReference type="Google" id="ProtNLM"/>
    </source>
</evidence>
<dbReference type="Proteomes" id="UP000179840">
    <property type="component" value="Unassembled WGS sequence"/>
</dbReference>
<reference evidence="2 3" key="1">
    <citation type="submission" date="2015-06" db="EMBL/GenBank/DDBJ databases">
        <title>Draft genome sequencing of a biphenyl-degrading bacterium, Janthinobacterium lividum MEG1.</title>
        <authorList>
            <person name="Shimodaira J."/>
            <person name="Hatta T."/>
        </authorList>
    </citation>
    <scope>NUCLEOTIDE SEQUENCE [LARGE SCALE GENOMIC DNA]</scope>
    <source>
        <strain evidence="2 3">MEG1</strain>
    </source>
</reference>
<evidence type="ECO:0000313" key="2">
    <source>
        <dbReference type="EMBL" id="OHV95919.1"/>
    </source>
</evidence>
<feature type="transmembrane region" description="Helical" evidence="1">
    <location>
        <begin position="183"/>
        <end position="200"/>
    </location>
</feature>
<sequence length="243" mass="25572">MNQTISAATRQAAPLFTSPLQHGAAVPLGRWLGLGLLFIFGLGIWSNFWLQEQVFAAPGFLLRAAGMPLQVGLIVMLGLLTALLGLAVAAALRGLYGEQHPLLSRCYVALVAAALATSLFEGTLVLAMRSLSVAFLASGADGNAYEPARALLAGLRNGVHFPDKLLGGLGVTLMYLLLYRARAIPRLLALAGMLAGVLQWSAVARELFGLDVMHALLIPLGLAYPLTGLWLLLRGLALRPAGG</sequence>
<evidence type="ECO:0000256" key="1">
    <source>
        <dbReference type="SAM" id="Phobius"/>
    </source>
</evidence>
<feature type="transmembrane region" description="Helical" evidence="1">
    <location>
        <begin position="71"/>
        <end position="95"/>
    </location>
</feature>
<comment type="caution">
    <text evidence="2">The sequence shown here is derived from an EMBL/GenBank/DDBJ whole genome shotgun (WGS) entry which is preliminary data.</text>
</comment>
<protein>
    <recommendedName>
        <fullName evidence="4">DUF4386 domain-containing protein</fullName>
    </recommendedName>
</protein>
<organism evidence="2 3">
    <name type="scientific">Janthinobacterium lividum</name>
    <dbReference type="NCBI Taxonomy" id="29581"/>
    <lineage>
        <taxon>Bacteria</taxon>
        <taxon>Pseudomonadati</taxon>
        <taxon>Pseudomonadota</taxon>
        <taxon>Betaproteobacteria</taxon>
        <taxon>Burkholderiales</taxon>
        <taxon>Oxalobacteraceae</taxon>
        <taxon>Janthinobacterium</taxon>
    </lineage>
</organism>
<dbReference type="EMBL" id="LFKP01000008">
    <property type="protein sequence ID" value="OHV95919.1"/>
    <property type="molecule type" value="Genomic_DNA"/>
</dbReference>
<name>A0A1S1U729_9BURK</name>
<accession>A0A1S1U729</accession>
<keyword evidence="1" id="KW-0472">Membrane</keyword>
<gene>
    <name evidence="2" type="ORF">AKG95_13635</name>
</gene>
<dbReference type="AlphaFoldDB" id="A0A1S1U729"/>
<proteinExistence type="predicted"/>
<dbReference type="RefSeq" id="WP_071077386.1">
    <property type="nucleotide sequence ID" value="NZ_LFKP01000008.1"/>
</dbReference>
<keyword evidence="1" id="KW-1133">Transmembrane helix</keyword>
<dbReference type="Pfam" id="PF14329">
    <property type="entry name" value="DUF4386"/>
    <property type="match status" value="1"/>
</dbReference>
<keyword evidence="1" id="KW-0812">Transmembrane</keyword>
<feature type="transmembrane region" description="Helical" evidence="1">
    <location>
        <begin position="107"/>
        <end position="128"/>
    </location>
</feature>
<dbReference type="InterPro" id="IPR025495">
    <property type="entry name" value="DUF4386"/>
</dbReference>